<dbReference type="PANTHER" id="PTHR16509:SF1">
    <property type="entry name" value="MANGANESE-DEPENDENT ADP-RIBOSE_CDP-ALCOHOL DIPHOSPHATASE"/>
    <property type="match status" value="1"/>
</dbReference>
<accession>A0ABM1TL99</accession>
<evidence type="ECO:0000313" key="2">
    <source>
        <dbReference type="Proteomes" id="UP000694941"/>
    </source>
</evidence>
<sequence>MTPVLYGSIKPGKLKQLCLTSALALLQIYNCSSCTTFKMTSQLLVTFGALADVQYADCEDRPAHYNPLLCRYYREALDHVDSAFCEWEREGSVNFVLQLGDIIDGLNRNDASSHIAMKRTLARFEKYANIPTFHTVGNHELYNFSRKELTGFFWESLSHLDVSEHILAPPDVPTCLTSPLYYTFSPVKGIKCISLDCFEVSVIGYEPSHPRYVQAAEILYSHHGHYDFDGWDCDHFLHGRNKRFQAQNGAASEEQLDWLDKELQDSDTNGEKVILFGHVALCPGSVDDSCLLWNYQEVMDVFHRHSSVVLYLCGHAHKSGYAVDSHGVHYLVLAGIIETSPLEQAFMTLSVYEDKIEVIGYGREHSRTLFLRPATVAPVEAEEIELSAEDITSTLSTLSVKVVV</sequence>
<dbReference type="InterPro" id="IPR029052">
    <property type="entry name" value="Metallo-depent_PP-like"/>
</dbReference>
<dbReference type="Gene3D" id="3.60.21.10">
    <property type="match status" value="1"/>
</dbReference>
<reference evidence="3" key="1">
    <citation type="submission" date="2025-08" db="UniProtKB">
        <authorList>
            <consortium name="RefSeq"/>
        </authorList>
    </citation>
    <scope>IDENTIFICATION</scope>
    <source>
        <tissue evidence="3">Muscle</tissue>
    </source>
</reference>
<evidence type="ECO:0000313" key="3">
    <source>
        <dbReference type="RefSeq" id="XP_022256655.1"/>
    </source>
</evidence>
<name>A0ABM1TL99_LIMPO</name>
<dbReference type="SUPFAM" id="SSF56300">
    <property type="entry name" value="Metallo-dependent phosphatases"/>
    <property type="match status" value="1"/>
</dbReference>
<protein>
    <submittedName>
        <fullName evidence="3">Manganese-dependent ADP-ribose/CDP-alcohol diphosphatase-like isoform X1</fullName>
    </submittedName>
</protein>
<proteinExistence type="predicted"/>
<keyword evidence="2" id="KW-1185">Reference proteome</keyword>
<dbReference type="Pfam" id="PF00149">
    <property type="entry name" value="Metallophos"/>
    <property type="match status" value="1"/>
</dbReference>
<dbReference type="GeneID" id="106472354"/>
<dbReference type="RefSeq" id="XP_022256655.1">
    <property type="nucleotide sequence ID" value="XM_022400947.1"/>
</dbReference>
<feature type="domain" description="Calcineurin-like phosphoesterase" evidence="1">
    <location>
        <begin position="77"/>
        <end position="318"/>
    </location>
</feature>
<organism evidence="2 3">
    <name type="scientific">Limulus polyphemus</name>
    <name type="common">Atlantic horseshoe crab</name>
    <dbReference type="NCBI Taxonomy" id="6850"/>
    <lineage>
        <taxon>Eukaryota</taxon>
        <taxon>Metazoa</taxon>
        <taxon>Ecdysozoa</taxon>
        <taxon>Arthropoda</taxon>
        <taxon>Chelicerata</taxon>
        <taxon>Merostomata</taxon>
        <taxon>Xiphosura</taxon>
        <taxon>Limulidae</taxon>
        <taxon>Limulus</taxon>
    </lineage>
</organism>
<dbReference type="Proteomes" id="UP000694941">
    <property type="component" value="Unplaced"/>
</dbReference>
<evidence type="ECO:0000259" key="1">
    <source>
        <dbReference type="Pfam" id="PF00149"/>
    </source>
</evidence>
<dbReference type="InterPro" id="IPR004843">
    <property type="entry name" value="Calcineurin-like_PHP"/>
</dbReference>
<dbReference type="PANTHER" id="PTHR16509">
    <property type="match status" value="1"/>
</dbReference>
<gene>
    <name evidence="3" type="primary">LOC106472354</name>
</gene>